<feature type="domain" description="XdhC Rossmann" evidence="2">
    <location>
        <begin position="180"/>
        <end position="321"/>
    </location>
</feature>
<evidence type="ECO:0000313" key="4">
    <source>
        <dbReference type="Proteomes" id="UP001595443"/>
    </source>
</evidence>
<accession>A0ABV7AHA8</accession>
<dbReference type="Pfam" id="PF02625">
    <property type="entry name" value="XdhC_CoxI"/>
    <property type="match status" value="1"/>
</dbReference>
<dbReference type="Proteomes" id="UP001595443">
    <property type="component" value="Unassembled WGS sequence"/>
</dbReference>
<dbReference type="RefSeq" id="WP_377832974.1">
    <property type="nucleotide sequence ID" value="NZ_JBHRSK010000004.1"/>
</dbReference>
<dbReference type="Pfam" id="PF13478">
    <property type="entry name" value="XdhC_C"/>
    <property type="match status" value="1"/>
</dbReference>
<reference evidence="4" key="1">
    <citation type="journal article" date="2019" name="Int. J. Syst. Evol. Microbiol.">
        <title>The Global Catalogue of Microorganisms (GCM) 10K type strain sequencing project: providing services to taxonomists for standard genome sequencing and annotation.</title>
        <authorList>
            <consortium name="The Broad Institute Genomics Platform"/>
            <consortium name="The Broad Institute Genome Sequencing Center for Infectious Disease"/>
            <person name="Wu L."/>
            <person name="Ma J."/>
        </authorList>
    </citation>
    <scope>NUCLEOTIDE SEQUENCE [LARGE SCALE GENOMIC DNA]</scope>
    <source>
        <strain evidence="4">KCTC 62192</strain>
    </source>
</reference>
<evidence type="ECO:0000259" key="1">
    <source>
        <dbReference type="Pfam" id="PF02625"/>
    </source>
</evidence>
<sequence length="328" mass="35159">MSEYSHDQIPEIALDWHRNRRRAALATVVETWGSAPRPVGSQLAISGDAQIMGSVSGGCVEGAVVEEALETLEDGKPRLLTYGVSDDEAFAVGLACGGTIKVLVEPVGTALPEDILADLVSVRATRHAAAYLVNLRTWERRLTDGHGDPLEEPIRARFRSDKSGTEGDWFIAIHNPPLRMAVVGAVHIAQPLLQMARLTGYDPYLIDPREAFGAAERFPGETISHDWPDEALAEHGLDARTAVVTLTHDPKIDDPAIVAALNSDAFYLGCLGSTRTHAKRVDRLKAAGLSAAQIARIHAPVGLDIGAKSPAEIAVAILAEITETLRRG</sequence>
<organism evidence="3 4">
    <name type="scientific">Acidimangrovimonas pyrenivorans</name>
    <dbReference type="NCBI Taxonomy" id="2030798"/>
    <lineage>
        <taxon>Bacteria</taxon>
        <taxon>Pseudomonadati</taxon>
        <taxon>Pseudomonadota</taxon>
        <taxon>Alphaproteobacteria</taxon>
        <taxon>Rhodobacterales</taxon>
        <taxon>Paracoccaceae</taxon>
        <taxon>Acidimangrovimonas</taxon>
    </lineage>
</organism>
<gene>
    <name evidence="3" type="ORF">ACFOES_09385</name>
</gene>
<keyword evidence="4" id="KW-1185">Reference proteome</keyword>
<evidence type="ECO:0000259" key="2">
    <source>
        <dbReference type="Pfam" id="PF13478"/>
    </source>
</evidence>
<dbReference type="InterPro" id="IPR003777">
    <property type="entry name" value="XdhC_CoxI"/>
</dbReference>
<name>A0ABV7AHA8_9RHOB</name>
<dbReference type="EMBL" id="JBHRSK010000004">
    <property type="protein sequence ID" value="MFC2968306.1"/>
    <property type="molecule type" value="Genomic_DNA"/>
</dbReference>
<dbReference type="InterPro" id="IPR027051">
    <property type="entry name" value="XdhC_Rossmann_dom"/>
</dbReference>
<protein>
    <submittedName>
        <fullName evidence="3">XdhC family protein</fullName>
    </submittedName>
</protein>
<evidence type="ECO:0000313" key="3">
    <source>
        <dbReference type="EMBL" id="MFC2968306.1"/>
    </source>
</evidence>
<dbReference type="InterPro" id="IPR052698">
    <property type="entry name" value="MoCofactor_Util/Proc"/>
</dbReference>
<dbReference type="Gene3D" id="3.40.50.720">
    <property type="entry name" value="NAD(P)-binding Rossmann-like Domain"/>
    <property type="match status" value="1"/>
</dbReference>
<dbReference type="PANTHER" id="PTHR30388:SF4">
    <property type="entry name" value="MOLYBDENUM COFACTOR INSERTION CHAPERONE PAOD"/>
    <property type="match status" value="1"/>
</dbReference>
<proteinExistence type="predicted"/>
<comment type="caution">
    <text evidence="3">The sequence shown here is derived from an EMBL/GenBank/DDBJ whole genome shotgun (WGS) entry which is preliminary data.</text>
</comment>
<feature type="domain" description="XdhC- CoxI" evidence="1">
    <location>
        <begin position="16"/>
        <end position="83"/>
    </location>
</feature>
<dbReference type="PANTHER" id="PTHR30388">
    <property type="entry name" value="ALDEHYDE OXIDOREDUCTASE MOLYBDENUM COFACTOR ASSEMBLY PROTEIN"/>
    <property type="match status" value="1"/>
</dbReference>